<comment type="caution">
    <text evidence="3">The sequence shown here is derived from an EMBL/GenBank/DDBJ whole genome shotgun (WGS) entry which is preliminary data.</text>
</comment>
<dbReference type="Pfam" id="PF07963">
    <property type="entry name" value="N_methyl"/>
    <property type="match status" value="1"/>
</dbReference>
<proteinExistence type="predicted"/>
<dbReference type="RefSeq" id="WP_267980750.1">
    <property type="nucleotide sequence ID" value="NZ_JAPQKF010000003.1"/>
</dbReference>
<sequence length="149" mass="16417">MWLQKGFNLIELMIVLAIIAILAAIAYPSYTKYVAKANRGDVQSEMMRIAQRLQAYRVVNHSYQNATLAVVDATVSYPPAKGLYTLTLTDAAATPKALTEVSANTQTWVLIATPTSTQTGDGVICLNHQGKKFWEKGATDCDFSKDKWN</sequence>
<accession>A0ABT7WPA4</accession>
<evidence type="ECO:0000313" key="3">
    <source>
        <dbReference type="EMBL" id="MDN0014492.1"/>
    </source>
</evidence>
<feature type="transmembrane region" description="Helical" evidence="2">
    <location>
        <begin position="12"/>
        <end position="30"/>
    </location>
</feature>
<dbReference type="Pfam" id="PF16732">
    <property type="entry name" value="ComP_DUS"/>
    <property type="match status" value="1"/>
</dbReference>
<keyword evidence="2" id="KW-0812">Transmembrane</keyword>
<dbReference type="SUPFAM" id="SSF54523">
    <property type="entry name" value="Pili subunits"/>
    <property type="match status" value="1"/>
</dbReference>
<evidence type="ECO:0000256" key="2">
    <source>
        <dbReference type="SAM" id="Phobius"/>
    </source>
</evidence>
<name>A0ABT7WPA4_9GAMM</name>
<dbReference type="InterPro" id="IPR000983">
    <property type="entry name" value="Bac_GSPG_pilin"/>
</dbReference>
<protein>
    <submittedName>
        <fullName evidence="3">Type IV pilin protein</fullName>
    </submittedName>
</protein>
<gene>
    <name evidence="3" type="ORF">QTA56_09615</name>
</gene>
<dbReference type="EMBL" id="JAUDZE010000003">
    <property type="protein sequence ID" value="MDN0014492.1"/>
    <property type="molecule type" value="Genomic_DNA"/>
</dbReference>
<keyword evidence="2" id="KW-1133">Transmembrane helix</keyword>
<organism evidence="3 4">
    <name type="scientific">Acinetobacter thutiue</name>
    <dbReference type="NCBI Taxonomy" id="2998078"/>
    <lineage>
        <taxon>Bacteria</taxon>
        <taxon>Pseudomonadati</taxon>
        <taxon>Pseudomonadota</taxon>
        <taxon>Gammaproteobacteria</taxon>
        <taxon>Moraxellales</taxon>
        <taxon>Moraxellaceae</taxon>
        <taxon>Acinetobacter</taxon>
    </lineage>
</organism>
<dbReference type="PANTHER" id="PTHR30093">
    <property type="entry name" value="GENERAL SECRETION PATHWAY PROTEIN G"/>
    <property type="match status" value="1"/>
</dbReference>
<keyword evidence="1" id="KW-0488">Methylation</keyword>
<keyword evidence="4" id="KW-1185">Reference proteome</keyword>
<dbReference type="NCBIfam" id="TIGR02532">
    <property type="entry name" value="IV_pilin_GFxxxE"/>
    <property type="match status" value="1"/>
</dbReference>
<dbReference type="PRINTS" id="PR00813">
    <property type="entry name" value="BCTERIALGSPG"/>
</dbReference>
<evidence type="ECO:0000313" key="4">
    <source>
        <dbReference type="Proteomes" id="UP001168524"/>
    </source>
</evidence>
<dbReference type="Proteomes" id="UP001168524">
    <property type="component" value="Unassembled WGS sequence"/>
</dbReference>
<dbReference type="InterPro" id="IPR031982">
    <property type="entry name" value="PilE-like"/>
</dbReference>
<reference evidence="3" key="1">
    <citation type="submission" date="2023-06" db="EMBL/GenBank/DDBJ databases">
        <title>Two novel species of Acinetobacter isolated from motorbike repairing workshop in Vietnam.</title>
        <authorList>
            <person name="Le N.T.T."/>
        </authorList>
    </citation>
    <scope>NUCLEOTIDE SEQUENCE</scope>
    <source>
        <strain evidence="3">VNH17</strain>
    </source>
</reference>
<dbReference type="InterPro" id="IPR012902">
    <property type="entry name" value="N_methyl_site"/>
</dbReference>
<keyword evidence="2" id="KW-0472">Membrane</keyword>
<dbReference type="InterPro" id="IPR045584">
    <property type="entry name" value="Pilin-like"/>
</dbReference>
<dbReference type="PANTHER" id="PTHR30093:SF47">
    <property type="entry name" value="TYPE IV PILUS NON-CORE MINOR PILIN PILE"/>
    <property type="match status" value="1"/>
</dbReference>
<evidence type="ECO:0000256" key="1">
    <source>
        <dbReference type="ARBA" id="ARBA00022481"/>
    </source>
</evidence>
<dbReference type="Gene3D" id="3.30.700.10">
    <property type="entry name" value="Glycoprotein, Type 4 Pilin"/>
    <property type="match status" value="1"/>
</dbReference>